<reference evidence="3" key="1">
    <citation type="submission" date="2025-08" db="UniProtKB">
        <authorList>
            <consortium name="RefSeq"/>
        </authorList>
    </citation>
    <scope>IDENTIFICATION</scope>
    <source>
        <tissue evidence="3">Tentacle</tissue>
    </source>
</reference>
<accession>A0A6P8HIZ0</accession>
<evidence type="ECO:0000313" key="3">
    <source>
        <dbReference type="RefSeq" id="XP_031552565.1"/>
    </source>
</evidence>
<proteinExistence type="predicted"/>
<dbReference type="Proteomes" id="UP000515163">
    <property type="component" value="Unplaced"/>
</dbReference>
<evidence type="ECO:0000256" key="1">
    <source>
        <dbReference type="SAM" id="MobiDB-lite"/>
    </source>
</evidence>
<feature type="compositionally biased region" description="Polar residues" evidence="1">
    <location>
        <begin position="59"/>
        <end position="71"/>
    </location>
</feature>
<feature type="compositionally biased region" description="Basic and acidic residues" evidence="1">
    <location>
        <begin position="41"/>
        <end position="53"/>
    </location>
</feature>
<protein>
    <submittedName>
        <fullName evidence="3">Uncharacterized protein LOC116289763</fullName>
    </submittedName>
</protein>
<name>A0A6P8HIZ0_ACTTE</name>
<dbReference type="RefSeq" id="XP_031552565.1">
    <property type="nucleotide sequence ID" value="XM_031696705.1"/>
</dbReference>
<dbReference type="KEGG" id="aten:116289763"/>
<sequence length="143" mass="16432">MQTTEVAFYRMICITDKPVAMNEWKTVRRKDVENVYAVKSSPEEEHIIEKSIESHASQSEKTQMSGPNTKGSRVRRHSSYEPSLDDIKEEGHDELAKEEKDLASLHLQRAIESGALKRNSEGRQFRKKLYKALPPARPRAFTC</sequence>
<evidence type="ECO:0000313" key="2">
    <source>
        <dbReference type="Proteomes" id="UP000515163"/>
    </source>
</evidence>
<dbReference type="InParanoid" id="A0A6P8HIZ0"/>
<dbReference type="AlphaFoldDB" id="A0A6P8HIZ0"/>
<dbReference type="GeneID" id="116289763"/>
<dbReference type="OrthoDB" id="5967738at2759"/>
<organism evidence="2 3">
    <name type="scientific">Actinia tenebrosa</name>
    <name type="common">Australian red waratah sea anemone</name>
    <dbReference type="NCBI Taxonomy" id="6105"/>
    <lineage>
        <taxon>Eukaryota</taxon>
        <taxon>Metazoa</taxon>
        <taxon>Cnidaria</taxon>
        <taxon>Anthozoa</taxon>
        <taxon>Hexacorallia</taxon>
        <taxon>Actiniaria</taxon>
        <taxon>Actiniidae</taxon>
        <taxon>Actinia</taxon>
    </lineage>
</organism>
<gene>
    <name evidence="3" type="primary">LOC116289763</name>
</gene>
<keyword evidence="2" id="KW-1185">Reference proteome</keyword>
<feature type="compositionally biased region" description="Basic and acidic residues" evidence="1">
    <location>
        <begin position="85"/>
        <end position="94"/>
    </location>
</feature>
<feature type="region of interest" description="Disordered" evidence="1">
    <location>
        <begin position="40"/>
        <end position="94"/>
    </location>
</feature>